<geneLocation type="plasmid" evidence="3">
    <name>pp27867_1</name>
</geneLocation>
<feature type="signal peptide" evidence="1">
    <location>
        <begin position="1"/>
        <end position="25"/>
    </location>
</feature>
<dbReference type="PROSITE" id="PS51257">
    <property type="entry name" value="PROKAR_LIPOPROTEIN"/>
    <property type="match status" value="1"/>
</dbReference>
<accession>A0A1B1BQS5</accession>
<dbReference type="EMBL" id="CP016283">
    <property type="protein sequence ID" value="ANP74783.1"/>
    <property type="molecule type" value="Genomic_DNA"/>
</dbReference>
<name>A0A1B1BQS5_9MICO</name>
<gene>
    <name evidence="2" type="ORF">PA27867_3869</name>
</gene>
<evidence type="ECO:0000256" key="1">
    <source>
        <dbReference type="SAM" id="SignalP"/>
    </source>
</evidence>
<organism evidence="2 3">
    <name type="scientific">Cryobacterium arcticum</name>
    <dbReference type="NCBI Taxonomy" id="670052"/>
    <lineage>
        <taxon>Bacteria</taxon>
        <taxon>Bacillati</taxon>
        <taxon>Actinomycetota</taxon>
        <taxon>Actinomycetes</taxon>
        <taxon>Micrococcales</taxon>
        <taxon>Microbacteriaceae</taxon>
        <taxon>Cryobacterium</taxon>
    </lineage>
</organism>
<dbReference type="OrthoDB" id="4940102at2"/>
<keyword evidence="1" id="KW-0732">Signal</keyword>
<reference evidence="2 3" key="1">
    <citation type="submission" date="2016-06" db="EMBL/GenBank/DDBJ databases">
        <title>Genome sequencing of Cryobacterium arcticum PAMC 27867.</title>
        <authorList>
            <person name="Lee J."/>
            <person name="Kim O.-S."/>
        </authorList>
    </citation>
    <scope>NUCLEOTIDE SEQUENCE [LARGE SCALE GENOMIC DNA]</scope>
    <source>
        <strain evidence="2 3">PAMC 27867</strain>
        <plasmid evidence="3">pp27867_1</plasmid>
    </source>
</reference>
<dbReference type="Proteomes" id="UP000092582">
    <property type="component" value="Plasmid pP27867_1"/>
</dbReference>
<evidence type="ECO:0000313" key="2">
    <source>
        <dbReference type="EMBL" id="ANP74783.1"/>
    </source>
</evidence>
<dbReference type="AlphaFoldDB" id="A0A1B1BQS5"/>
<sequence precursor="true">MKRQLLIPVALVASLSVLGLAGCQAATSAPTPASSLAAGSGTSTATVLPVNSNPIVNASTAPGLTILSAAAEDNVDPATKAAIDDRLQVTVRNDTTSELSSFETYYVMTDVTTGQSEAYYQALTGFTLAPGATSTLSFDGESGPGHFPENTFSIYRSSKNQVDFTIEVSAAGAQVANATATKGSGAGDAAD</sequence>
<evidence type="ECO:0000313" key="3">
    <source>
        <dbReference type="Proteomes" id="UP000092582"/>
    </source>
</evidence>
<keyword evidence="2" id="KW-0614">Plasmid</keyword>
<protein>
    <recommendedName>
        <fullName evidence="4">DUF4352 domain-containing protein</fullName>
    </recommendedName>
</protein>
<dbReference type="RefSeq" id="WP_066600457.1">
    <property type="nucleotide sequence ID" value="NZ_CP016283.1"/>
</dbReference>
<feature type="chain" id="PRO_5008520080" description="DUF4352 domain-containing protein" evidence="1">
    <location>
        <begin position="26"/>
        <end position="191"/>
    </location>
</feature>
<dbReference type="KEGG" id="cart:PA27867_3869"/>
<proteinExistence type="predicted"/>
<keyword evidence="3" id="KW-1185">Reference proteome</keyword>
<evidence type="ECO:0008006" key="4">
    <source>
        <dbReference type="Google" id="ProtNLM"/>
    </source>
</evidence>